<dbReference type="PANTHER" id="PTHR43792">
    <property type="entry name" value="GNAT FAMILY, PUTATIVE (AFU_ORTHOLOGUE AFUA_3G00765)-RELATED-RELATED"/>
    <property type="match status" value="1"/>
</dbReference>
<dbReference type="InterPro" id="IPR051531">
    <property type="entry name" value="N-acetyltransferase"/>
</dbReference>
<protein>
    <submittedName>
        <fullName evidence="2">GNAT family N-acetyltransferase</fullName>
    </submittedName>
</protein>
<name>A0A7G5IJF7_9SPHN</name>
<dbReference type="Gene3D" id="3.40.630.30">
    <property type="match status" value="1"/>
</dbReference>
<keyword evidence="2" id="KW-0808">Transferase</keyword>
<dbReference type="GO" id="GO:0016747">
    <property type="term" value="F:acyltransferase activity, transferring groups other than amino-acyl groups"/>
    <property type="evidence" value="ECO:0007669"/>
    <property type="project" value="InterPro"/>
</dbReference>
<evidence type="ECO:0000313" key="3">
    <source>
        <dbReference type="Proteomes" id="UP000515292"/>
    </source>
</evidence>
<evidence type="ECO:0000259" key="1">
    <source>
        <dbReference type="PROSITE" id="PS51186"/>
    </source>
</evidence>
<accession>A0A7G5IJF7</accession>
<keyword evidence="3" id="KW-1185">Reference proteome</keyword>
<feature type="domain" description="N-acetyltransferase" evidence="1">
    <location>
        <begin position="13"/>
        <end position="168"/>
    </location>
</feature>
<dbReference type="KEGG" id="sand:H3309_03075"/>
<dbReference type="EMBL" id="CP059851">
    <property type="protein sequence ID" value="QMW23499.1"/>
    <property type="molecule type" value="Genomic_DNA"/>
</dbReference>
<organism evidence="2 3">
    <name type="scientific">Sandaracinobacteroides saxicola</name>
    <dbReference type="NCBI Taxonomy" id="2759707"/>
    <lineage>
        <taxon>Bacteria</taxon>
        <taxon>Pseudomonadati</taxon>
        <taxon>Pseudomonadota</taxon>
        <taxon>Alphaproteobacteria</taxon>
        <taxon>Sphingomonadales</taxon>
        <taxon>Sphingosinicellaceae</taxon>
        <taxon>Sandaracinobacteroides</taxon>
    </lineage>
</organism>
<dbReference type="PROSITE" id="PS51186">
    <property type="entry name" value="GNAT"/>
    <property type="match status" value="1"/>
</dbReference>
<dbReference type="SUPFAM" id="SSF55729">
    <property type="entry name" value="Acyl-CoA N-acyltransferases (Nat)"/>
    <property type="match status" value="1"/>
</dbReference>
<proteinExistence type="predicted"/>
<dbReference type="PANTHER" id="PTHR43792:SF1">
    <property type="entry name" value="N-ACETYLTRANSFERASE DOMAIN-CONTAINING PROTEIN"/>
    <property type="match status" value="1"/>
</dbReference>
<sequence>MFMLQRWSDVHRQPFADMQSDPEVMADLGGPFSRADSDRKFDRYRDAWRSHGVSRWAVVDASGNFLGYAGVMKAGETDHPLGPHYEIGWRFRRRAWGSGFATESARQALEHAWTVLTVDQIFSYTAADNHRSQAVMKRLGLTRDIGRDFTARYPQGLWSGLVWTAQRPVQILIKSQGCASECIESGQNSSRDKSRAA</sequence>
<evidence type="ECO:0000313" key="2">
    <source>
        <dbReference type="EMBL" id="QMW23499.1"/>
    </source>
</evidence>
<gene>
    <name evidence="2" type="ORF">H3309_03075</name>
</gene>
<dbReference type="InterPro" id="IPR000182">
    <property type="entry name" value="GNAT_dom"/>
</dbReference>
<dbReference type="AlphaFoldDB" id="A0A7G5IJF7"/>
<reference evidence="2 3" key="1">
    <citation type="submission" date="2020-07" db="EMBL/GenBank/DDBJ databases">
        <title>Complete genome sequence for Sandaracinobacter sp. M6.</title>
        <authorList>
            <person name="Tang Y."/>
            <person name="Liu Q."/>
            <person name="Guo Z."/>
            <person name="Lei P."/>
            <person name="Huang B."/>
        </authorList>
    </citation>
    <scope>NUCLEOTIDE SEQUENCE [LARGE SCALE GENOMIC DNA]</scope>
    <source>
        <strain evidence="2 3">M6</strain>
    </source>
</reference>
<dbReference type="Pfam" id="PF13302">
    <property type="entry name" value="Acetyltransf_3"/>
    <property type="match status" value="1"/>
</dbReference>
<dbReference type="RefSeq" id="WP_182297322.1">
    <property type="nucleotide sequence ID" value="NZ_CP059851.1"/>
</dbReference>
<dbReference type="InterPro" id="IPR016181">
    <property type="entry name" value="Acyl_CoA_acyltransferase"/>
</dbReference>
<dbReference type="Proteomes" id="UP000515292">
    <property type="component" value="Chromosome"/>
</dbReference>